<dbReference type="InterPro" id="IPR020103">
    <property type="entry name" value="PsdUridine_synth_cat_dom_sf"/>
</dbReference>
<dbReference type="CDD" id="cd02570">
    <property type="entry name" value="PseudoU_synth_EcTruA"/>
    <property type="match status" value="1"/>
</dbReference>
<comment type="subunit">
    <text evidence="4">Homodimer.</text>
</comment>
<dbReference type="PIRSF" id="PIRSF001430">
    <property type="entry name" value="tRNA_psdUrid_synth"/>
    <property type="match status" value="1"/>
</dbReference>
<evidence type="ECO:0000256" key="1">
    <source>
        <dbReference type="ARBA" id="ARBA00009375"/>
    </source>
</evidence>
<evidence type="ECO:0000313" key="9">
    <source>
        <dbReference type="EMBL" id="AUM62966.1"/>
    </source>
</evidence>
<keyword evidence="10" id="KW-1185">Reference proteome</keyword>
<evidence type="ECO:0000256" key="3">
    <source>
        <dbReference type="ARBA" id="ARBA00023235"/>
    </source>
</evidence>
<comment type="caution">
    <text evidence="4">Lacks conserved residue(s) required for the propagation of feature annotation.</text>
</comment>
<feature type="active site" description="Nucleophile" evidence="4 5">
    <location>
        <position position="53"/>
    </location>
</feature>
<dbReference type="EC" id="5.4.99.12" evidence="4"/>
<sequence length="245" mass="28431">MYYYLFTIQYDGTDFCGWAKQKGQSTIQGELEGAISRVARNSIFRLVGASKTDSGVHAFDQKAWVELNFQPNVEGFLKALNSSLPLGIEVTNIEEIRKDFRVRNCKEKTYEYKINVGKNNVFENRYYFLPKKQLNLIKLEEALNLFVGTHDFYNFSGLKKEETELIETKRTINSIETKIEEDIFTITFKGKGFIRYQIRMIVGACIAYSLDKIDLYKIKNVLALNEEKMPYIANPEGLMLKKINY</sequence>
<organism evidence="9 10">
    <name type="scientific">Spiroplasma monobiae MQ-1</name>
    <dbReference type="NCBI Taxonomy" id="1336748"/>
    <lineage>
        <taxon>Bacteria</taxon>
        <taxon>Bacillati</taxon>
        <taxon>Mycoplasmatota</taxon>
        <taxon>Mollicutes</taxon>
        <taxon>Entomoplasmatales</taxon>
        <taxon>Spiroplasmataceae</taxon>
        <taxon>Spiroplasma</taxon>
    </lineage>
</organism>
<dbReference type="SUPFAM" id="SSF55120">
    <property type="entry name" value="Pseudouridine synthase"/>
    <property type="match status" value="1"/>
</dbReference>
<dbReference type="AlphaFoldDB" id="A0A2K9LVC3"/>
<proteinExistence type="inferred from homology"/>
<dbReference type="GO" id="GO:0031119">
    <property type="term" value="P:tRNA pseudouridine synthesis"/>
    <property type="evidence" value="ECO:0007669"/>
    <property type="project" value="UniProtKB-UniRule"/>
</dbReference>
<comment type="function">
    <text evidence="4">Formation of pseudouridine at positions 38, 39 and 40 in the anticodon stem and loop of transfer RNAs.</text>
</comment>
<dbReference type="PANTHER" id="PTHR11142">
    <property type="entry name" value="PSEUDOURIDYLATE SYNTHASE"/>
    <property type="match status" value="1"/>
</dbReference>
<dbReference type="KEGG" id="smoo:SMONO_v1c07170"/>
<keyword evidence="2 4" id="KW-0819">tRNA processing</keyword>
<gene>
    <name evidence="4 9" type="primary">truA</name>
    <name evidence="9" type="ORF">SMONO_v1c07170</name>
</gene>
<dbReference type="InterPro" id="IPR020097">
    <property type="entry name" value="PsdUridine_synth_TruA_a/b_dom"/>
</dbReference>
<keyword evidence="3 4" id="KW-0413">Isomerase</keyword>
<dbReference type="Proteomes" id="UP000234790">
    <property type="component" value="Chromosome"/>
</dbReference>
<evidence type="ECO:0000313" key="10">
    <source>
        <dbReference type="Proteomes" id="UP000234790"/>
    </source>
</evidence>
<dbReference type="HAMAP" id="MF_00171">
    <property type="entry name" value="TruA"/>
    <property type="match status" value="1"/>
</dbReference>
<feature type="domain" description="Pseudouridine synthase I TruA alpha/beta" evidence="8">
    <location>
        <begin position="142"/>
        <end position="245"/>
    </location>
</feature>
<dbReference type="GO" id="GO:0003723">
    <property type="term" value="F:RNA binding"/>
    <property type="evidence" value="ECO:0007669"/>
    <property type="project" value="InterPro"/>
</dbReference>
<evidence type="ECO:0000256" key="7">
    <source>
        <dbReference type="RuleBase" id="RU003792"/>
    </source>
</evidence>
<dbReference type="InterPro" id="IPR020094">
    <property type="entry name" value="TruA/RsuA/RluB/E/F_N"/>
</dbReference>
<evidence type="ECO:0000256" key="4">
    <source>
        <dbReference type="HAMAP-Rule" id="MF_00171"/>
    </source>
</evidence>
<dbReference type="NCBIfam" id="TIGR00071">
    <property type="entry name" value="hisT_truA"/>
    <property type="match status" value="1"/>
</dbReference>
<dbReference type="PANTHER" id="PTHR11142:SF0">
    <property type="entry name" value="TRNA PSEUDOURIDINE SYNTHASE-LIKE 1"/>
    <property type="match status" value="1"/>
</dbReference>
<evidence type="ECO:0000256" key="5">
    <source>
        <dbReference type="PIRSR" id="PIRSR001430-1"/>
    </source>
</evidence>
<dbReference type="GO" id="GO:0160147">
    <property type="term" value="F:tRNA pseudouridine(38-40) synthase activity"/>
    <property type="evidence" value="ECO:0007669"/>
    <property type="project" value="UniProtKB-EC"/>
</dbReference>
<name>A0A2K9LVC3_SPISQ</name>
<dbReference type="RefSeq" id="WP_101781011.1">
    <property type="nucleotide sequence ID" value="NZ_CP025543.1"/>
</dbReference>
<dbReference type="InterPro" id="IPR020095">
    <property type="entry name" value="PsdUridine_synth_TruA_C"/>
</dbReference>
<dbReference type="EMBL" id="CP025543">
    <property type="protein sequence ID" value="AUM62966.1"/>
    <property type="molecule type" value="Genomic_DNA"/>
</dbReference>
<comment type="similarity">
    <text evidence="1 4 7">Belongs to the tRNA pseudouridine synthase TruA family.</text>
</comment>
<evidence type="ECO:0000256" key="6">
    <source>
        <dbReference type="PIRSR" id="PIRSR001430-2"/>
    </source>
</evidence>
<evidence type="ECO:0000256" key="2">
    <source>
        <dbReference type="ARBA" id="ARBA00022694"/>
    </source>
</evidence>
<dbReference type="Gene3D" id="3.30.70.580">
    <property type="entry name" value="Pseudouridine synthase I, catalytic domain, N-terminal subdomain"/>
    <property type="match status" value="1"/>
</dbReference>
<dbReference type="Gene3D" id="3.30.70.660">
    <property type="entry name" value="Pseudouridine synthase I, catalytic domain, C-terminal subdomain"/>
    <property type="match status" value="1"/>
</dbReference>
<dbReference type="Pfam" id="PF01416">
    <property type="entry name" value="PseudoU_synth_1"/>
    <property type="match status" value="1"/>
</dbReference>
<evidence type="ECO:0000259" key="8">
    <source>
        <dbReference type="Pfam" id="PF01416"/>
    </source>
</evidence>
<protein>
    <recommendedName>
        <fullName evidence="4">tRNA pseudouridine synthase A</fullName>
        <ecNumber evidence="4">5.4.99.12</ecNumber>
    </recommendedName>
    <alternativeName>
        <fullName evidence="4">tRNA pseudouridine(38-40) synthase</fullName>
    </alternativeName>
    <alternativeName>
        <fullName evidence="4">tRNA pseudouridylate synthase I</fullName>
    </alternativeName>
    <alternativeName>
        <fullName evidence="4">tRNA-uridine isomerase I</fullName>
    </alternativeName>
</protein>
<feature type="binding site" evidence="4 6">
    <location>
        <position position="110"/>
    </location>
    <ligand>
        <name>substrate</name>
    </ligand>
</feature>
<dbReference type="InterPro" id="IPR001406">
    <property type="entry name" value="PsdUridine_synth_TruA"/>
</dbReference>
<comment type="catalytic activity">
    <reaction evidence="4 7">
        <text>uridine(38/39/40) in tRNA = pseudouridine(38/39/40) in tRNA</text>
        <dbReference type="Rhea" id="RHEA:22376"/>
        <dbReference type="Rhea" id="RHEA-COMP:10085"/>
        <dbReference type="Rhea" id="RHEA-COMP:10087"/>
        <dbReference type="ChEBI" id="CHEBI:65314"/>
        <dbReference type="ChEBI" id="CHEBI:65315"/>
        <dbReference type="EC" id="5.4.99.12"/>
    </reaction>
</comment>
<reference evidence="9 10" key="1">
    <citation type="submission" date="2017-12" db="EMBL/GenBank/DDBJ databases">
        <title>Complete genome sequence of Spiroplasma monobiae MQ-1 (ATCC 33825).</title>
        <authorList>
            <person name="Tsai Y.-M."/>
            <person name="Lo W.-S."/>
            <person name="Wu P.-S."/>
            <person name="Cho S.-T."/>
            <person name="Kuo C.-H."/>
        </authorList>
    </citation>
    <scope>NUCLEOTIDE SEQUENCE [LARGE SCALE GENOMIC DNA]</scope>
    <source>
        <strain evidence="9 10">MQ-1</strain>
    </source>
</reference>
<dbReference type="OrthoDB" id="9811823at2"/>
<accession>A0A2K9LVC3</accession>